<evidence type="ECO:0000256" key="1">
    <source>
        <dbReference type="ARBA" id="ARBA00004965"/>
    </source>
</evidence>
<dbReference type="OrthoDB" id="2020073at2759"/>
<keyword evidence="16" id="KW-1185">Reference proteome</keyword>
<proteinExistence type="inferred from homology"/>
<feature type="binding site" evidence="12">
    <location>
        <position position="149"/>
    </location>
    <ligand>
        <name>Mg(2+)</name>
        <dbReference type="ChEBI" id="CHEBI:18420"/>
    </ligand>
</feature>
<evidence type="ECO:0000256" key="13">
    <source>
        <dbReference type="PIRSR" id="PIRSR001558-3"/>
    </source>
</evidence>
<dbReference type="Gene3D" id="3.40.50.1760">
    <property type="entry name" value="Glutathione synthase, substrate-binding domain superfamily, eukaryotic"/>
    <property type="match status" value="1"/>
</dbReference>
<dbReference type="FunFam" id="3.40.50.1760:FF:000001">
    <property type="entry name" value="Glutathione synthetase"/>
    <property type="match status" value="1"/>
</dbReference>
<comment type="pathway">
    <text evidence="1 10">Sulfur metabolism; glutathione biosynthesis; glutathione from L-cysteine and L-glutamate: step 2/2.</text>
</comment>
<keyword evidence="5 10" id="KW-0317">Glutathione biosynthesis</keyword>
<evidence type="ECO:0000313" key="15">
    <source>
        <dbReference type="EMBL" id="TIA92334.1"/>
    </source>
</evidence>
<dbReference type="GO" id="GO:0005829">
    <property type="term" value="C:cytosol"/>
    <property type="evidence" value="ECO:0007669"/>
    <property type="project" value="TreeGrafter"/>
</dbReference>
<dbReference type="GO" id="GO:0004363">
    <property type="term" value="F:glutathione synthase activity"/>
    <property type="evidence" value="ECO:0007669"/>
    <property type="project" value="UniProtKB-UniRule"/>
</dbReference>
<evidence type="ECO:0000256" key="8">
    <source>
        <dbReference type="ARBA" id="ARBA00022840"/>
    </source>
</evidence>
<dbReference type="PANTHER" id="PTHR11130:SF0">
    <property type="entry name" value="GLUTATHIONE SYNTHETASE"/>
    <property type="match status" value="1"/>
</dbReference>
<feature type="binding site" evidence="11">
    <location>
        <begin position="411"/>
        <end position="414"/>
    </location>
    <ligand>
        <name>ATP</name>
        <dbReference type="ChEBI" id="CHEBI:30616"/>
    </ligand>
</feature>
<keyword evidence="9 10" id="KW-0460">Magnesium</keyword>
<evidence type="ECO:0000313" key="16">
    <source>
        <dbReference type="Proteomes" id="UP000310189"/>
    </source>
</evidence>
<evidence type="ECO:0000256" key="9">
    <source>
        <dbReference type="ARBA" id="ARBA00022842"/>
    </source>
</evidence>
<protein>
    <recommendedName>
        <fullName evidence="10">Glutathione synthetase</fullName>
        <shortName evidence="10">GSH-S</shortName>
        <ecNumber evidence="10">6.3.2.3</ecNumber>
    </recommendedName>
</protein>
<organism evidence="15 16">
    <name type="scientific">Wallemia hederae</name>
    <dbReference type="NCBI Taxonomy" id="1540922"/>
    <lineage>
        <taxon>Eukaryota</taxon>
        <taxon>Fungi</taxon>
        <taxon>Dikarya</taxon>
        <taxon>Basidiomycota</taxon>
        <taxon>Wallemiomycotina</taxon>
        <taxon>Wallemiomycetes</taxon>
        <taxon>Wallemiales</taxon>
        <taxon>Wallemiaceae</taxon>
        <taxon>Wallemia</taxon>
    </lineage>
</organism>
<dbReference type="InterPro" id="IPR005615">
    <property type="entry name" value="Glutathione_synthase"/>
</dbReference>
<dbReference type="InterPro" id="IPR004887">
    <property type="entry name" value="GSH_synth_subst-bd"/>
</dbReference>
<evidence type="ECO:0000256" key="3">
    <source>
        <dbReference type="ARBA" id="ARBA00011738"/>
    </source>
</evidence>
<keyword evidence="6 10" id="KW-0479">Metal-binding</keyword>
<evidence type="ECO:0000256" key="6">
    <source>
        <dbReference type="ARBA" id="ARBA00022723"/>
    </source>
</evidence>
<dbReference type="Gene3D" id="1.10.1080.10">
    <property type="entry name" value="Glutathione Synthetase, Chain A, domain 3"/>
    <property type="match status" value="1"/>
</dbReference>
<feature type="binding site" evidence="12">
    <location>
        <position position="147"/>
    </location>
    <ligand>
        <name>Mg(2+)</name>
        <dbReference type="ChEBI" id="CHEBI:18420"/>
    </ligand>
</feature>
<dbReference type="EC" id="6.3.2.3" evidence="10"/>
<dbReference type="NCBIfam" id="TIGR01986">
    <property type="entry name" value="glut_syn_euk"/>
    <property type="match status" value="1"/>
</dbReference>
<dbReference type="Proteomes" id="UP000310189">
    <property type="component" value="Unassembled WGS sequence"/>
</dbReference>
<comment type="similarity">
    <text evidence="2 10">Belongs to the eukaryotic GSH synthase family.</text>
</comment>
<dbReference type="InterPro" id="IPR037013">
    <property type="entry name" value="GSH-S_sub-bd_sf"/>
</dbReference>
<dbReference type="InterPro" id="IPR016185">
    <property type="entry name" value="PreATP-grasp_dom_sf"/>
</dbReference>
<dbReference type="EMBL" id="SPNW01000007">
    <property type="protein sequence ID" value="TIA92334.1"/>
    <property type="molecule type" value="Genomic_DNA"/>
</dbReference>
<feature type="binding site" evidence="13">
    <location>
        <begin position="227"/>
        <end position="229"/>
    </location>
    <ligand>
        <name>substrate</name>
    </ligand>
</feature>
<dbReference type="SUPFAM" id="SSF52440">
    <property type="entry name" value="PreATP-grasp domain"/>
    <property type="match status" value="1"/>
</dbReference>
<evidence type="ECO:0000256" key="5">
    <source>
        <dbReference type="ARBA" id="ARBA00022684"/>
    </source>
</evidence>
<feature type="binding site" evidence="11">
    <location>
        <position position="465"/>
    </location>
    <ligand>
        <name>substrate</name>
    </ligand>
</feature>
<evidence type="ECO:0000256" key="11">
    <source>
        <dbReference type="PIRSR" id="PIRSR001558-1"/>
    </source>
</evidence>
<accession>A0A4T0FX31</accession>
<keyword evidence="4 10" id="KW-0436">Ligase</keyword>
<dbReference type="PIRSF" id="PIRSF001558">
    <property type="entry name" value="GSHase"/>
    <property type="match status" value="1"/>
</dbReference>
<evidence type="ECO:0000256" key="2">
    <source>
        <dbReference type="ARBA" id="ARBA00010385"/>
    </source>
</evidence>
<comment type="catalytic activity">
    <reaction evidence="10">
        <text>gamma-L-glutamyl-L-cysteine + glycine + ATP = glutathione + ADP + phosphate + H(+)</text>
        <dbReference type="Rhea" id="RHEA:13557"/>
        <dbReference type="ChEBI" id="CHEBI:15378"/>
        <dbReference type="ChEBI" id="CHEBI:30616"/>
        <dbReference type="ChEBI" id="CHEBI:43474"/>
        <dbReference type="ChEBI" id="CHEBI:57305"/>
        <dbReference type="ChEBI" id="CHEBI:57925"/>
        <dbReference type="ChEBI" id="CHEBI:58173"/>
        <dbReference type="ChEBI" id="CHEBI:456216"/>
        <dbReference type="EC" id="6.3.2.3"/>
    </reaction>
</comment>
<keyword evidence="8 10" id="KW-0067">ATP-binding</keyword>
<dbReference type="UniPathway" id="UPA00142">
    <property type="reaction ID" value="UER00210"/>
</dbReference>
<feature type="binding site" evidence="13">
    <location>
        <begin position="151"/>
        <end position="154"/>
    </location>
    <ligand>
        <name>substrate</name>
    </ligand>
</feature>
<evidence type="ECO:0000256" key="4">
    <source>
        <dbReference type="ARBA" id="ARBA00022598"/>
    </source>
</evidence>
<dbReference type="GO" id="GO:0043295">
    <property type="term" value="F:glutathione binding"/>
    <property type="evidence" value="ECO:0007669"/>
    <property type="project" value="UniProtKB-UniRule"/>
</dbReference>
<dbReference type="GO" id="GO:0005524">
    <property type="term" value="F:ATP binding"/>
    <property type="evidence" value="ECO:0007669"/>
    <property type="project" value="UniProtKB-UniRule"/>
</dbReference>
<keyword evidence="7 10" id="KW-0547">Nucleotide-binding</keyword>
<dbReference type="InterPro" id="IPR014049">
    <property type="entry name" value="Glutathione_synthase_N_euk"/>
</dbReference>
<dbReference type="Gene3D" id="3.30.1490.80">
    <property type="match status" value="1"/>
</dbReference>
<dbReference type="Gene3D" id="3.30.1490.50">
    <property type="match status" value="1"/>
</dbReference>
<dbReference type="InterPro" id="IPR014042">
    <property type="entry name" value="Glutathione_synthase_a-hlx"/>
</dbReference>
<dbReference type="GO" id="GO:0000287">
    <property type="term" value="F:magnesium ion binding"/>
    <property type="evidence" value="ECO:0007669"/>
    <property type="project" value="UniProtKB-UniRule"/>
</dbReference>
<feature type="binding site" evidence="11">
    <location>
        <position position="319"/>
    </location>
    <ligand>
        <name>ATP</name>
        <dbReference type="ChEBI" id="CHEBI:30616"/>
    </ligand>
</feature>
<feature type="binding site" evidence="11">
    <location>
        <position position="125"/>
    </location>
    <ligand>
        <name>substrate</name>
    </ligand>
</feature>
<dbReference type="FunFam" id="3.30.1490.50:FF:000002">
    <property type="entry name" value="Glutathione synthetase"/>
    <property type="match status" value="1"/>
</dbReference>
<dbReference type="Pfam" id="PF03917">
    <property type="entry name" value="GSH_synth_ATP"/>
    <property type="match status" value="1"/>
</dbReference>
<evidence type="ECO:0000256" key="10">
    <source>
        <dbReference type="PIRNR" id="PIRNR001558"/>
    </source>
</evidence>
<comment type="caution">
    <text evidence="15">The sequence shown here is derived from an EMBL/GenBank/DDBJ whole genome shotgun (WGS) entry which is preliminary data.</text>
</comment>
<feature type="binding site" evidence="11">
    <location>
        <begin position="378"/>
        <end position="387"/>
    </location>
    <ligand>
        <name>ATP</name>
        <dbReference type="ChEBI" id="CHEBI:30616"/>
    </ligand>
</feature>
<feature type="binding site" evidence="11">
    <location>
        <position position="467"/>
    </location>
    <ligand>
        <name>ATP</name>
        <dbReference type="ChEBI" id="CHEBI:30616"/>
    </ligand>
</feature>
<feature type="binding site" evidence="11">
    <location>
        <position position="233"/>
    </location>
    <ligand>
        <name>substrate</name>
    </ligand>
</feature>
<feature type="binding site" evidence="11">
    <location>
        <position position="389"/>
    </location>
    <ligand>
        <name>ATP</name>
        <dbReference type="ChEBI" id="CHEBI:30616"/>
    </ligand>
</feature>
<dbReference type="SUPFAM" id="SSF56059">
    <property type="entry name" value="Glutathione synthetase ATP-binding domain-like"/>
    <property type="match status" value="1"/>
</dbReference>
<evidence type="ECO:0000256" key="7">
    <source>
        <dbReference type="ARBA" id="ARBA00022741"/>
    </source>
</evidence>
<feature type="domain" description="Glutathione synthase substrate-binding" evidence="14">
    <location>
        <begin position="218"/>
        <end position="316"/>
    </location>
</feature>
<evidence type="ECO:0000259" key="14">
    <source>
        <dbReference type="Pfam" id="PF03199"/>
    </source>
</evidence>
<feature type="binding site" evidence="11">
    <location>
        <position position="147"/>
    </location>
    <ligand>
        <name>ATP</name>
        <dbReference type="ChEBI" id="CHEBI:30616"/>
    </ligand>
</feature>
<dbReference type="PANTHER" id="PTHR11130">
    <property type="entry name" value="GLUTATHIONE SYNTHETASE"/>
    <property type="match status" value="1"/>
</dbReference>
<dbReference type="Pfam" id="PF03199">
    <property type="entry name" value="GSH_synthase"/>
    <property type="match status" value="1"/>
</dbReference>
<feature type="binding site" evidence="13">
    <location>
        <begin position="280"/>
        <end position="283"/>
    </location>
    <ligand>
        <name>substrate</name>
    </ligand>
</feature>
<gene>
    <name evidence="15" type="ORF">E3P99_00619</name>
</gene>
<dbReference type="AlphaFoldDB" id="A0A4T0FX31"/>
<comment type="cofactor">
    <cofactor evidence="10 12">
        <name>Mg(2+)</name>
        <dbReference type="ChEBI" id="CHEBI:18420"/>
    </cofactor>
    <text evidence="10 12">Binds 1 Mg(2+) ion per subunit.</text>
</comment>
<dbReference type="InterPro" id="IPR014709">
    <property type="entry name" value="Glutathione_synthase_C_euk"/>
</dbReference>
<comment type="subunit">
    <text evidence="3">Homodimer.</text>
</comment>
<name>A0A4T0FX31_9BASI</name>
<feature type="binding site" evidence="11">
    <location>
        <position position="440"/>
    </location>
    <ligand>
        <name>ATP</name>
        <dbReference type="ChEBI" id="CHEBI:30616"/>
    </ligand>
</feature>
<sequence length="489" mass="55553">MQFPPKIEQEYQKELIDNLRAYCLGNGLVLLPPVGKDEKQVKTNMAVHAPVSLFPTPFPKKLYDEANKVGVVFNELYANIARDVGFIDEVMSGIARYDTFQASLWGLWKELRGEICQPNQLLVSRSDYLCNTSTDAHGNVRGLSQVEFNTIASSFGGLSNKVNELHQYLYNDIRYKNLHPLLANPLAENDTLSQIADGFEHAHQVYKSGYLRSKHSPYILFVVQDNERNVFDQRLLDFELSRRNIRTIRRTFSQLSQQASLSDDKVLKVNGIEISVVYYRSGYSPDDYKSQSDWDIRRMIEVSLAIKCPTLALQLVGCKKVQQVLVDDAVLHKYLNPNQMKKISKYFVDILPFDDSEKGKRAHAIVKDKAQCSKYVLKPQREGGGNNIYKEDIVAFAKKMKTDELSSYILMELIQPPEKLHNYLVRFTDDSLVEADVVSELGIYGTVLFNNHTIVRNEDAGHLLRTKSRQSDEGGVAVGISVIDECLLV</sequence>
<feature type="binding site" evidence="13">
    <location>
        <begin position="476"/>
        <end position="477"/>
    </location>
    <ligand>
        <name>substrate</name>
    </ligand>
</feature>
<evidence type="ECO:0000256" key="12">
    <source>
        <dbReference type="PIRSR" id="PIRSR001558-2"/>
    </source>
</evidence>
<feature type="binding site" evidence="11">
    <location>
        <position position="473"/>
    </location>
    <ligand>
        <name>ATP</name>
        <dbReference type="ChEBI" id="CHEBI:30616"/>
    </ligand>
</feature>
<dbReference type="Gene3D" id="3.30.470.20">
    <property type="entry name" value="ATP-grasp fold, B domain"/>
    <property type="match status" value="1"/>
</dbReference>
<reference evidence="15 16" key="1">
    <citation type="submission" date="2019-03" db="EMBL/GenBank/DDBJ databases">
        <title>Sequencing 23 genomes of Wallemia ichthyophaga.</title>
        <authorList>
            <person name="Gostincar C."/>
        </authorList>
    </citation>
    <scope>NUCLEOTIDE SEQUENCE [LARGE SCALE GENOMIC DNA]</scope>
    <source>
        <strain evidence="15 16">EXF-5753</strain>
    </source>
</reference>
<feature type="binding site" evidence="12">
    <location>
        <position position="382"/>
    </location>
    <ligand>
        <name>Mg(2+)</name>
        <dbReference type="ChEBI" id="CHEBI:18420"/>
    </ligand>
</feature>